<sequence>MIIEQQMIEGKGSEFRHGDNGDQFEYHKPPTPPPWPYSNVPELTALIHLKVTVYFFSTVLQFQLHRHLCRVSGQFDPNDTSRPLHKCDIYRKPQAGNVLKEIMRHGSSLTWNEVLSRATGENRLDGTAVRDFFRPLEEWLRNENLRTQEYPGWIYDGDYCKQSIETAGLYVRGGYYNTSSRARSQLFTIILLIIFIANLI</sequence>
<dbReference type="PANTHER" id="PTHR10514:SF40">
    <property type="entry name" value="ANGIOTENSIN-CONVERTING ENZYME"/>
    <property type="match status" value="1"/>
</dbReference>
<comment type="similarity">
    <text evidence="1 6">Belongs to the peptidase M2 family.</text>
</comment>
<evidence type="ECO:0000313" key="9">
    <source>
        <dbReference type="Proteomes" id="UP001372834"/>
    </source>
</evidence>
<dbReference type="EMBL" id="JAWJWE010000001">
    <property type="protein sequence ID" value="KAK6644457.1"/>
    <property type="molecule type" value="Genomic_DNA"/>
</dbReference>
<keyword evidence="3 5" id="KW-1015">Disulfide bond</keyword>
<evidence type="ECO:0000256" key="2">
    <source>
        <dbReference type="ARBA" id="ARBA00022729"/>
    </source>
</evidence>
<keyword evidence="4" id="KW-0325">Glycoprotein</keyword>
<feature type="region of interest" description="Disordered" evidence="7">
    <location>
        <begin position="12"/>
        <end position="31"/>
    </location>
</feature>
<reference evidence="8 9" key="1">
    <citation type="submission" date="2023-10" db="EMBL/GenBank/DDBJ databases">
        <title>Genomes of two closely related lineages of the louse Polyplax serrata with different host specificities.</title>
        <authorList>
            <person name="Martinu J."/>
            <person name="Tarabai H."/>
            <person name="Stefka J."/>
            <person name="Hypsa V."/>
        </authorList>
    </citation>
    <scope>NUCLEOTIDE SEQUENCE [LARGE SCALE GENOMIC DNA]</scope>
    <source>
        <strain evidence="8">HR10_N</strain>
    </source>
</reference>
<dbReference type="GO" id="GO:0008241">
    <property type="term" value="F:peptidyl-dipeptidase activity"/>
    <property type="evidence" value="ECO:0007669"/>
    <property type="project" value="InterPro"/>
</dbReference>
<dbReference type="PROSITE" id="PS52011">
    <property type="entry name" value="PEPTIDASE_M2"/>
    <property type="match status" value="1"/>
</dbReference>
<dbReference type="PANTHER" id="PTHR10514">
    <property type="entry name" value="ANGIOTENSIN-CONVERTING ENZYME"/>
    <property type="match status" value="1"/>
</dbReference>
<feature type="disulfide bond" evidence="5 6">
    <location>
        <begin position="69"/>
        <end position="87"/>
    </location>
</feature>
<evidence type="ECO:0000256" key="1">
    <source>
        <dbReference type="ARBA" id="ARBA00008139"/>
    </source>
</evidence>
<evidence type="ECO:0000256" key="5">
    <source>
        <dbReference type="PIRSR" id="PIRSR601548-4"/>
    </source>
</evidence>
<evidence type="ECO:0000256" key="3">
    <source>
        <dbReference type="ARBA" id="ARBA00023157"/>
    </source>
</evidence>
<comment type="caution">
    <text evidence="8">The sequence shown here is derived from an EMBL/GenBank/DDBJ whole genome shotgun (WGS) entry which is preliminary data.</text>
</comment>
<feature type="compositionally biased region" description="Basic and acidic residues" evidence="7">
    <location>
        <begin position="12"/>
        <end position="28"/>
    </location>
</feature>
<evidence type="ECO:0000256" key="7">
    <source>
        <dbReference type="SAM" id="MobiDB-lite"/>
    </source>
</evidence>
<organism evidence="8 9">
    <name type="scientific">Polyplax serrata</name>
    <name type="common">Common mouse louse</name>
    <dbReference type="NCBI Taxonomy" id="468196"/>
    <lineage>
        <taxon>Eukaryota</taxon>
        <taxon>Metazoa</taxon>
        <taxon>Ecdysozoa</taxon>
        <taxon>Arthropoda</taxon>
        <taxon>Hexapoda</taxon>
        <taxon>Insecta</taxon>
        <taxon>Pterygota</taxon>
        <taxon>Neoptera</taxon>
        <taxon>Paraneoptera</taxon>
        <taxon>Psocodea</taxon>
        <taxon>Troctomorpha</taxon>
        <taxon>Phthiraptera</taxon>
        <taxon>Anoplura</taxon>
        <taxon>Polyplacidae</taxon>
        <taxon>Polyplax</taxon>
    </lineage>
</organism>
<name>A0AAN8XSQ6_POLSC</name>
<gene>
    <name evidence="8" type="ORF">RUM43_000724</name>
</gene>
<comment type="caution">
    <text evidence="6">Lacks conserved residue(s) required for the propagation of feature annotation.</text>
</comment>
<dbReference type="GO" id="GO:0005886">
    <property type="term" value="C:plasma membrane"/>
    <property type="evidence" value="ECO:0007669"/>
    <property type="project" value="TreeGrafter"/>
</dbReference>
<protein>
    <recommendedName>
        <fullName evidence="10">Angiotensin-converting enzyme</fullName>
    </recommendedName>
</protein>
<dbReference type="SUPFAM" id="SSF55486">
    <property type="entry name" value="Metalloproteases ('zincins'), catalytic domain"/>
    <property type="match status" value="1"/>
</dbReference>
<dbReference type="Proteomes" id="UP001372834">
    <property type="component" value="Unassembled WGS sequence"/>
</dbReference>
<evidence type="ECO:0000256" key="4">
    <source>
        <dbReference type="ARBA" id="ARBA00023180"/>
    </source>
</evidence>
<accession>A0AAN8XSQ6</accession>
<dbReference type="GO" id="GO:0006508">
    <property type="term" value="P:proteolysis"/>
    <property type="evidence" value="ECO:0007669"/>
    <property type="project" value="InterPro"/>
</dbReference>
<dbReference type="Pfam" id="PF01401">
    <property type="entry name" value="Peptidase_M2"/>
    <property type="match status" value="1"/>
</dbReference>
<evidence type="ECO:0000313" key="8">
    <source>
        <dbReference type="EMBL" id="KAK6644457.1"/>
    </source>
</evidence>
<evidence type="ECO:0008006" key="10">
    <source>
        <dbReference type="Google" id="ProtNLM"/>
    </source>
</evidence>
<dbReference type="InterPro" id="IPR001548">
    <property type="entry name" value="Peptidase_M2"/>
</dbReference>
<evidence type="ECO:0000256" key="6">
    <source>
        <dbReference type="PROSITE-ProRule" id="PRU01355"/>
    </source>
</evidence>
<keyword evidence="2" id="KW-0732">Signal</keyword>
<dbReference type="GO" id="GO:0008237">
    <property type="term" value="F:metallopeptidase activity"/>
    <property type="evidence" value="ECO:0007669"/>
    <property type="project" value="InterPro"/>
</dbReference>
<proteinExistence type="inferred from homology"/>
<dbReference type="AlphaFoldDB" id="A0AAN8XSQ6"/>